<sequence>MRNLTFCLLFICCACQQNLMEQEPTENELEKQDSSSSSNTKPTKPSELDLAKVYIFQDSISLYDAPTYTAKKTFQLNFGDSLYFEAHGGHCYDEAESRFAGSESWSKLISPNHQIAWTPSRALNFQPKTYQGNKLKAVFQSFCGDGQPQWRNGKIIDSENNTIHYLDSSCTIFKGYWLAEDSCFLYSDQQNLYCYSKSTHRSKKLLGPHLDILLNAERNELIYLVNRWNQNNNGAYPESFIALLKLQDFSTLKIPLDFGGFTLGDEDPESASKCQLRLDEYKNQPCYSFLLSQYKDQTLLIEKWYLSFEGQIIHKSQSPT</sequence>
<dbReference type="RefSeq" id="WP_210759734.1">
    <property type="nucleotide sequence ID" value="NZ_CP060139.1"/>
</dbReference>
<accession>A0A7H0VHL0</accession>
<protein>
    <submittedName>
        <fullName evidence="2">Uncharacterized protein</fullName>
    </submittedName>
</protein>
<proteinExistence type="predicted"/>
<organism evidence="2 3">
    <name type="scientific">Croceimicrobium hydrocarbonivorans</name>
    <dbReference type="NCBI Taxonomy" id="2761580"/>
    <lineage>
        <taxon>Bacteria</taxon>
        <taxon>Pseudomonadati</taxon>
        <taxon>Bacteroidota</taxon>
        <taxon>Flavobacteriia</taxon>
        <taxon>Flavobacteriales</taxon>
        <taxon>Owenweeksiaceae</taxon>
        <taxon>Croceimicrobium</taxon>
    </lineage>
</organism>
<feature type="compositionally biased region" description="Low complexity" evidence="1">
    <location>
        <begin position="34"/>
        <end position="43"/>
    </location>
</feature>
<keyword evidence="3" id="KW-1185">Reference proteome</keyword>
<dbReference type="AlphaFoldDB" id="A0A7H0VHL0"/>
<evidence type="ECO:0000313" key="2">
    <source>
        <dbReference type="EMBL" id="QNR25208.1"/>
    </source>
</evidence>
<feature type="region of interest" description="Disordered" evidence="1">
    <location>
        <begin position="25"/>
        <end position="45"/>
    </location>
</feature>
<reference evidence="2 3" key="1">
    <citation type="submission" date="2020-08" db="EMBL/GenBank/DDBJ databases">
        <title>Croceimicrobium hydrocarbonivorans gen. nov., sp. nov., a novel marine bacterium isolated from a bacterial consortium that degrades polyethylene terephthalate.</title>
        <authorList>
            <person name="Liu R."/>
        </authorList>
    </citation>
    <scope>NUCLEOTIDE SEQUENCE [LARGE SCALE GENOMIC DNA]</scope>
    <source>
        <strain evidence="2 3">A20-9</strain>
    </source>
</reference>
<evidence type="ECO:0000256" key="1">
    <source>
        <dbReference type="SAM" id="MobiDB-lite"/>
    </source>
</evidence>
<evidence type="ECO:0000313" key="3">
    <source>
        <dbReference type="Proteomes" id="UP000516305"/>
    </source>
</evidence>
<gene>
    <name evidence="2" type="ORF">H4K34_05035</name>
</gene>
<name>A0A7H0VHL0_9FLAO</name>
<dbReference type="KEGG" id="chyd:H4K34_05035"/>
<dbReference type="EMBL" id="CP060139">
    <property type="protein sequence ID" value="QNR25208.1"/>
    <property type="molecule type" value="Genomic_DNA"/>
</dbReference>
<dbReference type="Proteomes" id="UP000516305">
    <property type="component" value="Chromosome"/>
</dbReference>